<name>A0A4Z0LZK0_9GAMM</name>
<evidence type="ECO:0000313" key="3">
    <source>
        <dbReference type="Proteomes" id="UP000298050"/>
    </source>
</evidence>
<dbReference type="Proteomes" id="UP000298050">
    <property type="component" value="Unassembled WGS sequence"/>
</dbReference>
<comment type="caution">
    <text evidence="2">The sequence shown here is derived from an EMBL/GenBank/DDBJ whole genome shotgun (WGS) entry which is preliminary data.</text>
</comment>
<evidence type="ECO:0000313" key="2">
    <source>
        <dbReference type="EMBL" id="TGD72699.1"/>
    </source>
</evidence>
<keyword evidence="1" id="KW-0472">Membrane</keyword>
<gene>
    <name evidence="2" type="ORF">E4634_14360</name>
</gene>
<reference evidence="2 3" key="1">
    <citation type="submission" date="2019-04" db="EMBL/GenBank/DDBJ databases">
        <title>Taxonomy of novel Haliea sp. from mangrove soil of West Coast of India.</title>
        <authorList>
            <person name="Verma A."/>
            <person name="Kumar P."/>
            <person name="Krishnamurthi S."/>
        </authorList>
    </citation>
    <scope>NUCLEOTIDE SEQUENCE [LARGE SCALE GENOMIC DNA]</scope>
    <source>
        <strain evidence="2 3">SAOS-164</strain>
    </source>
</reference>
<dbReference type="AlphaFoldDB" id="A0A4Z0LZK0"/>
<proteinExistence type="predicted"/>
<keyword evidence="3" id="KW-1185">Reference proteome</keyword>
<dbReference type="OrthoDB" id="1492993at2"/>
<organism evidence="2 3">
    <name type="scientific">Mangrovimicrobium sediminis</name>
    <dbReference type="NCBI Taxonomy" id="2562682"/>
    <lineage>
        <taxon>Bacteria</taxon>
        <taxon>Pseudomonadati</taxon>
        <taxon>Pseudomonadota</taxon>
        <taxon>Gammaproteobacteria</taxon>
        <taxon>Cellvibrionales</taxon>
        <taxon>Halieaceae</taxon>
        <taxon>Mangrovimicrobium</taxon>
    </lineage>
</organism>
<sequence length="185" mass="19901">MRLALWQNVLAFIGILVGAIALYAALNESAAVRQQTAAAVWPFVQMTIEDRAAADDAHFAISFTNVGVGPARMGQLRILVDGQPARTLSGLTASEPGAALPDISRNFLSNRVISPGESITLLSTNDPARVAYFRDLVARPASSLSYCYCSIFDACWLIDSQRNLHEPEAVAQCPDFAADAYQPEA</sequence>
<keyword evidence="1" id="KW-1133">Transmembrane helix</keyword>
<protein>
    <submittedName>
        <fullName evidence="2">Uncharacterized protein</fullName>
    </submittedName>
</protein>
<keyword evidence="1" id="KW-0812">Transmembrane</keyword>
<feature type="transmembrane region" description="Helical" evidence="1">
    <location>
        <begin position="6"/>
        <end position="26"/>
    </location>
</feature>
<dbReference type="RefSeq" id="WP_135445066.1">
    <property type="nucleotide sequence ID" value="NZ_SRLE01000009.1"/>
</dbReference>
<accession>A0A4Z0LZK0</accession>
<evidence type="ECO:0000256" key="1">
    <source>
        <dbReference type="SAM" id="Phobius"/>
    </source>
</evidence>
<dbReference type="EMBL" id="SRLE01000009">
    <property type="protein sequence ID" value="TGD72699.1"/>
    <property type="molecule type" value="Genomic_DNA"/>
</dbReference>